<dbReference type="PROSITE" id="PS00018">
    <property type="entry name" value="EF_HAND_1"/>
    <property type="match status" value="2"/>
</dbReference>
<dbReference type="Proteomes" id="UP001249851">
    <property type="component" value="Unassembled WGS sequence"/>
</dbReference>
<organism evidence="4 5">
    <name type="scientific">Acropora cervicornis</name>
    <name type="common">Staghorn coral</name>
    <dbReference type="NCBI Taxonomy" id="6130"/>
    <lineage>
        <taxon>Eukaryota</taxon>
        <taxon>Metazoa</taxon>
        <taxon>Cnidaria</taxon>
        <taxon>Anthozoa</taxon>
        <taxon>Hexacorallia</taxon>
        <taxon>Scleractinia</taxon>
        <taxon>Astrocoeniina</taxon>
        <taxon>Acroporidae</taxon>
        <taxon>Acropora</taxon>
    </lineage>
</organism>
<keyword evidence="5" id="KW-1185">Reference proteome</keyword>
<feature type="domain" description="EF-hand" evidence="3">
    <location>
        <begin position="80"/>
        <end position="115"/>
    </location>
</feature>
<sequence length="176" mass="20646">MDKLTQEQIQDYKDAFLHFDKDSSGFITTKELGNVMRSLGENPREEDLQMMINSVDIDGNGQMDFEEFVKLMVAKNQFSFNEEEAMEAFRIFDRDDRGFIMSTELRKIFQSMEDKISDHDINEMLQDQKHQFNRKITFDGKRRIPVKRLIGFDLDLHLCHCTKTLGIYIGTKGDSK</sequence>
<dbReference type="InterPro" id="IPR018247">
    <property type="entry name" value="EF_Hand_1_Ca_BS"/>
</dbReference>
<dbReference type="EMBL" id="JARQWQ010000019">
    <property type="protein sequence ID" value="KAK2565560.1"/>
    <property type="molecule type" value="Genomic_DNA"/>
</dbReference>
<protein>
    <submittedName>
        <fullName evidence="4">Calmodulin</fullName>
    </submittedName>
</protein>
<name>A0AAD9QQP0_ACRCE</name>
<reference evidence="4" key="2">
    <citation type="journal article" date="2023" name="Science">
        <title>Genomic signatures of disease resistance in endangered staghorn corals.</title>
        <authorList>
            <person name="Vollmer S.V."/>
            <person name="Selwyn J.D."/>
            <person name="Despard B.A."/>
            <person name="Roesel C.L."/>
        </authorList>
    </citation>
    <scope>NUCLEOTIDE SEQUENCE</scope>
    <source>
        <strain evidence="4">K2</strain>
    </source>
</reference>
<evidence type="ECO:0000259" key="3">
    <source>
        <dbReference type="PROSITE" id="PS50222"/>
    </source>
</evidence>
<accession>A0AAD9QQP0</accession>
<dbReference type="GO" id="GO:0016460">
    <property type="term" value="C:myosin II complex"/>
    <property type="evidence" value="ECO:0007669"/>
    <property type="project" value="TreeGrafter"/>
</dbReference>
<dbReference type="InterPro" id="IPR011992">
    <property type="entry name" value="EF-hand-dom_pair"/>
</dbReference>
<dbReference type="GO" id="GO:0005509">
    <property type="term" value="F:calcium ion binding"/>
    <property type="evidence" value="ECO:0007669"/>
    <property type="project" value="InterPro"/>
</dbReference>
<evidence type="ECO:0000313" key="4">
    <source>
        <dbReference type="EMBL" id="KAK2565560.1"/>
    </source>
</evidence>
<feature type="domain" description="EF-hand" evidence="3">
    <location>
        <begin position="43"/>
        <end position="78"/>
    </location>
</feature>
<evidence type="ECO:0000256" key="1">
    <source>
        <dbReference type="ARBA" id="ARBA00022737"/>
    </source>
</evidence>
<dbReference type="Gene3D" id="1.10.238.10">
    <property type="entry name" value="EF-hand"/>
    <property type="match status" value="2"/>
</dbReference>
<dbReference type="CDD" id="cd00051">
    <property type="entry name" value="EFh"/>
    <property type="match status" value="1"/>
</dbReference>
<dbReference type="SMART" id="SM00054">
    <property type="entry name" value="EFh"/>
    <property type="match status" value="3"/>
</dbReference>
<feature type="domain" description="EF-hand" evidence="3">
    <location>
        <begin position="7"/>
        <end position="42"/>
    </location>
</feature>
<comment type="caution">
    <text evidence="4">The sequence shown here is derived from an EMBL/GenBank/DDBJ whole genome shotgun (WGS) entry which is preliminary data.</text>
</comment>
<dbReference type="PROSITE" id="PS50222">
    <property type="entry name" value="EF_HAND_2"/>
    <property type="match status" value="3"/>
</dbReference>
<dbReference type="PANTHER" id="PTHR23048">
    <property type="entry name" value="MYOSIN LIGHT CHAIN 1, 3"/>
    <property type="match status" value="1"/>
</dbReference>
<dbReference type="InterPro" id="IPR002048">
    <property type="entry name" value="EF_hand_dom"/>
</dbReference>
<dbReference type="Pfam" id="PF13499">
    <property type="entry name" value="EF-hand_7"/>
    <property type="match status" value="1"/>
</dbReference>
<evidence type="ECO:0000313" key="5">
    <source>
        <dbReference type="Proteomes" id="UP001249851"/>
    </source>
</evidence>
<dbReference type="FunFam" id="1.10.238.10:FF:000178">
    <property type="entry name" value="Calmodulin-2 A"/>
    <property type="match status" value="1"/>
</dbReference>
<dbReference type="PANTHER" id="PTHR23048:SF0">
    <property type="entry name" value="CALMODULIN LIKE 3"/>
    <property type="match status" value="1"/>
</dbReference>
<proteinExistence type="predicted"/>
<reference evidence="4" key="1">
    <citation type="journal article" date="2023" name="G3 (Bethesda)">
        <title>Whole genome assembly and annotation of the endangered Caribbean coral Acropora cervicornis.</title>
        <authorList>
            <person name="Selwyn J.D."/>
            <person name="Vollmer S.V."/>
        </authorList>
    </citation>
    <scope>NUCLEOTIDE SEQUENCE</scope>
    <source>
        <strain evidence="4">K2</strain>
    </source>
</reference>
<dbReference type="AlphaFoldDB" id="A0AAD9QQP0"/>
<keyword evidence="1" id="KW-0677">Repeat</keyword>
<gene>
    <name evidence="4" type="ORF">P5673_010681</name>
</gene>
<dbReference type="SUPFAM" id="SSF47473">
    <property type="entry name" value="EF-hand"/>
    <property type="match status" value="1"/>
</dbReference>
<dbReference type="Pfam" id="PF13405">
    <property type="entry name" value="EF-hand_6"/>
    <property type="match status" value="1"/>
</dbReference>
<dbReference type="InterPro" id="IPR050230">
    <property type="entry name" value="CALM/Myosin/TropC-like"/>
</dbReference>
<evidence type="ECO:0000256" key="2">
    <source>
        <dbReference type="ARBA" id="ARBA00022837"/>
    </source>
</evidence>
<keyword evidence="2" id="KW-0106">Calcium</keyword>